<evidence type="ECO:0000313" key="1">
    <source>
        <dbReference type="EMBL" id="EFV14317.2"/>
    </source>
</evidence>
<reference evidence="1 2" key="1">
    <citation type="journal article" date="2011" name="Stand. Genomic Sci.">
        <title>High quality draft genome sequence of Segniliparus rugosus CDC 945(T)= (ATCC BAA-974(T)).</title>
        <authorList>
            <person name="Earl A.M."/>
            <person name="Desjardins C.A."/>
            <person name="Fitzgerald M.G."/>
            <person name="Arachchi H.M."/>
            <person name="Zeng Q."/>
            <person name="Mehta T."/>
            <person name="Griggs A."/>
            <person name="Birren B.W."/>
            <person name="Toney N.C."/>
            <person name="Carr J."/>
            <person name="Posey J."/>
            <person name="Butler W.R."/>
        </authorList>
    </citation>
    <scope>NUCLEOTIDE SEQUENCE [LARGE SCALE GENOMIC DNA]</scope>
    <source>
        <strain evidence="2">ATCC BAA-974 / DSM 45345 / CCUG 50838 / CIP 108380 / JCM 13579 / CDC 945</strain>
    </source>
</reference>
<dbReference type="Pfam" id="PF13481">
    <property type="entry name" value="AAA_25"/>
    <property type="match status" value="1"/>
</dbReference>
<protein>
    <submittedName>
        <fullName evidence="1">Uncharacterized protein</fullName>
    </submittedName>
</protein>
<dbReference type="InterPro" id="IPR027417">
    <property type="entry name" value="P-loop_NTPase"/>
</dbReference>
<gene>
    <name evidence="1" type="ORF">HMPREF9336_00814</name>
</gene>
<name>E5XMU4_SEGRC</name>
<dbReference type="eggNOG" id="COG3598">
    <property type="taxonomic scope" value="Bacteria"/>
</dbReference>
<proteinExistence type="predicted"/>
<keyword evidence="2" id="KW-1185">Reference proteome</keyword>
<dbReference type="Proteomes" id="UP000004816">
    <property type="component" value="Unassembled WGS sequence"/>
</dbReference>
<dbReference type="AlphaFoldDB" id="E5XMU4"/>
<dbReference type="SUPFAM" id="SSF52540">
    <property type="entry name" value="P-loop containing nucleoside triphosphate hydrolases"/>
    <property type="match status" value="1"/>
</dbReference>
<evidence type="ECO:0000313" key="2">
    <source>
        <dbReference type="Proteomes" id="UP000004816"/>
    </source>
</evidence>
<dbReference type="STRING" id="679197.HMPREF9336_00814"/>
<organism evidence="1 2">
    <name type="scientific">Segniliparus rugosus (strain ATCC BAA-974 / DSM 45345 / CCUG 50838 / CIP 108380 / JCM 13579 / CDC 945)</name>
    <dbReference type="NCBI Taxonomy" id="679197"/>
    <lineage>
        <taxon>Bacteria</taxon>
        <taxon>Bacillati</taxon>
        <taxon>Actinomycetota</taxon>
        <taxon>Actinomycetes</taxon>
        <taxon>Mycobacteriales</taxon>
        <taxon>Segniliparaceae</taxon>
        <taxon>Segniliparus</taxon>
    </lineage>
</organism>
<sequence length="283" mass="31017">MAREETPHGRVLYIAAEGMNGIKRRKRAWEKVYGAEPDLRALAFLPMPVQAGRWADWDVLVKAATRLRPALVVIDTQARVTAGLDENSAKDMGMYVDAVRKLRTHTEACVLTIHHVGRNGGDARGSSVLDGAQDTEIRVEKDKKGPGGKLRVKITLDKQKDGTDGDIGIAATLRRVDLGANQYGKPVTSLALEPHDPFAQPEPAVPDHIANLSENQGLVYEVLREFANHENGATVVEIQGWLLESPRVKKARGSISSALTALVEKDKVVRLGKTRFVLKEHTC</sequence>
<accession>E5XMU4</accession>
<dbReference type="HOGENOM" id="CLU_983152_0_0_11"/>
<dbReference type="EMBL" id="ACZI02000003">
    <property type="protein sequence ID" value="EFV14317.2"/>
    <property type="molecule type" value="Genomic_DNA"/>
</dbReference>
<comment type="caution">
    <text evidence="1">The sequence shown here is derived from an EMBL/GenBank/DDBJ whole genome shotgun (WGS) entry which is preliminary data.</text>
</comment>
<dbReference type="Gene3D" id="3.40.50.300">
    <property type="entry name" value="P-loop containing nucleotide triphosphate hydrolases"/>
    <property type="match status" value="1"/>
</dbReference>